<protein>
    <submittedName>
        <fullName evidence="1">Uncharacterized protein</fullName>
    </submittedName>
</protein>
<dbReference type="AlphaFoldDB" id="A0A1B6M277"/>
<evidence type="ECO:0000313" key="1">
    <source>
        <dbReference type="EMBL" id="JAT30049.1"/>
    </source>
</evidence>
<sequence>CFCCQWYIFYLYNFVCEVCKSKLIIFKSKVLGIMPTTTNTAVPVPIIPEVSLTLDTTDSRSVAESAGSHSDCAPTIGSQRPTMDVVCIIDLHHQLHLAHRKRALEEVKQA</sequence>
<proteinExistence type="predicted"/>
<name>A0A1B6M277_9HEMI</name>
<reference evidence="1" key="1">
    <citation type="submission" date="2015-11" db="EMBL/GenBank/DDBJ databases">
        <title>De novo transcriptome assembly of four potential Pierce s Disease insect vectors from Arizona vineyards.</title>
        <authorList>
            <person name="Tassone E.E."/>
        </authorList>
    </citation>
    <scope>NUCLEOTIDE SEQUENCE</scope>
</reference>
<accession>A0A1B6M277</accession>
<dbReference type="EMBL" id="GEBQ01009928">
    <property type="protein sequence ID" value="JAT30049.1"/>
    <property type="molecule type" value="Transcribed_RNA"/>
</dbReference>
<organism evidence="1">
    <name type="scientific">Graphocephala atropunctata</name>
    <dbReference type="NCBI Taxonomy" id="36148"/>
    <lineage>
        <taxon>Eukaryota</taxon>
        <taxon>Metazoa</taxon>
        <taxon>Ecdysozoa</taxon>
        <taxon>Arthropoda</taxon>
        <taxon>Hexapoda</taxon>
        <taxon>Insecta</taxon>
        <taxon>Pterygota</taxon>
        <taxon>Neoptera</taxon>
        <taxon>Paraneoptera</taxon>
        <taxon>Hemiptera</taxon>
        <taxon>Auchenorrhyncha</taxon>
        <taxon>Membracoidea</taxon>
        <taxon>Cicadellidae</taxon>
        <taxon>Cicadellinae</taxon>
        <taxon>Cicadellini</taxon>
        <taxon>Graphocephala</taxon>
    </lineage>
</organism>
<gene>
    <name evidence="1" type="ORF">g.52253</name>
</gene>
<feature type="non-terminal residue" evidence="1">
    <location>
        <position position="110"/>
    </location>
</feature>
<feature type="non-terminal residue" evidence="1">
    <location>
        <position position="1"/>
    </location>
</feature>